<dbReference type="OrthoDB" id="5043642at2759"/>
<dbReference type="VEuPathDB" id="VectorBase:ASIC002860"/>
<accession>A0A084VD63</accession>
<dbReference type="EnsemblMetazoa" id="ASIC002860-RA">
    <property type="protein sequence ID" value="ASIC002860-PA"/>
    <property type="gene ID" value="ASIC002860"/>
</dbReference>
<gene>
    <name evidence="5" type="ORF">ZHAS_00002860</name>
</gene>
<evidence type="ECO:0000313" key="6">
    <source>
        <dbReference type="EnsemblMetazoa" id="ASIC002860-PA"/>
    </source>
</evidence>
<dbReference type="PANTHER" id="PTHR13256:SF16">
    <property type="entry name" value="ALPHA_BETA-TUBULIN-N-ACETYLTRANSFERASE 9"/>
    <property type="match status" value="1"/>
</dbReference>
<dbReference type="Gene3D" id="3.40.630.30">
    <property type="match status" value="1"/>
</dbReference>
<dbReference type="EMBL" id="KE524650">
    <property type="protein sequence ID" value="KFB35907.1"/>
    <property type="molecule type" value="Genomic_DNA"/>
</dbReference>
<keyword evidence="3" id="KW-0012">Acyltransferase</keyword>
<evidence type="ECO:0000313" key="7">
    <source>
        <dbReference type="Proteomes" id="UP000030765"/>
    </source>
</evidence>
<dbReference type="Pfam" id="PF13302">
    <property type="entry name" value="Acetyltransf_3"/>
    <property type="match status" value="1"/>
</dbReference>
<name>A0A084VD63_ANOSI</name>
<comment type="similarity">
    <text evidence="1">Belongs to the acetyltransferase family. GNAT subfamily.</text>
</comment>
<feature type="domain" description="N-acetyltransferase" evidence="4">
    <location>
        <begin position="14"/>
        <end position="175"/>
    </location>
</feature>
<proteinExistence type="inferred from homology"/>
<dbReference type="SUPFAM" id="SSF55729">
    <property type="entry name" value="Acyl-CoA N-acyltransferases (Nat)"/>
    <property type="match status" value="1"/>
</dbReference>
<sequence>MRLNENIKIVGRAVILVPYESKHVAKYHEWMKNEELQQLTASEPLTLDEEYEMQKSWRVDEDKCTFLILDRALFDKTGDEIAALVGDTNIFLQSTVEDEELQGPGPNELTNSESRTTGEIEIMIAEASARGKRFGWEATLLMLLFGVEHLHIGHYLAITKDSNTKAMQMFERMKFLETKRTPVFREVTFGCTVDKSWLEWMKNEVGSYTIEPYRKE</sequence>
<dbReference type="STRING" id="74873.A0A084VD63"/>
<protein>
    <submittedName>
        <fullName evidence="5">AGAP007378-PA-like protein</fullName>
    </submittedName>
</protein>
<dbReference type="InterPro" id="IPR039135">
    <property type="entry name" value="NAT9-like"/>
</dbReference>
<dbReference type="VEuPathDB" id="VectorBase:ASIS012760"/>
<evidence type="ECO:0000313" key="5">
    <source>
        <dbReference type="EMBL" id="KFB35907.1"/>
    </source>
</evidence>
<dbReference type="OMA" id="WHVPRYH"/>
<dbReference type="AlphaFoldDB" id="A0A084VD63"/>
<dbReference type="InterPro" id="IPR016181">
    <property type="entry name" value="Acyl_CoA_acyltransferase"/>
</dbReference>
<evidence type="ECO:0000256" key="1">
    <source>
        <dbReference type="ARBA" id="ARBA00009342"/>
    </source>
</evidence>
<evidence type="ECO:0000256" key="3">
    <source>
        <dbReference type="ARBA" id="ARBA00023315"/>
    </source>
</evidence>
<dbReference type="EMBL" id="ATLV01011185">
    <property type="status" value="NOT_ANNOTATED_CDS"/>
    <property type="molecule type" value="Genomic_DNA"/>
</dbReference>
<dbReference type="GO" id="GO:0008080">
    <property type="term" value="F:N-acetyltransferase activity"/>
    <property type="evidence" value="ECO:0007669"/>
    <property type="project" value="InterPro"/>
</dbReference>
<organism evidence="5">
    <name type="scientific">Anopheles sinensis</name>
    <name type="common">Mosquito</name>
    <dbReference type="NCBI Taxonomy" id="74873"/>
    <lineage>
        <taxon>Eukaryota</taxon>
        <taxon>Metazoa</taxon>
        <taxon>Ecdysozoa</taxon>
        <taxon>Arthropoda</taxon>
        <taxon>Hexapoda</taxon>
        <taxon>Insecta</taxon>
        <taxon>Pterygota</taxon>
        <taxon>Neoptera</taxon>
        <taxon>Endopterygota</taxon>
        <taxon>Diptera</taxon>
        <taxon>Nematocera</taxon>
        <taxon>Culicoidea</taxon>
        <taxon>Culicidae</taxon>
        <taxon>Anophelinae</taxon>
        <taxon>Anopheles</taxon>
    </lineage>
</organism>
<dbReference type="PANTHER" id="PTHR13256">
    <property type="entry name" value="N-ACETYLTRANSFERASE 9"/>
    <property type="match status" value="1"/>
</dbReference>
<reference evidence="5 7" key="1">
    <citation type="journal article" date="2014" name="BMC Genomics">
        <title>Genome sequence of Anopheles sinensis provides insight into genetics basis of mosquito competence for malaria parasites.</title>
        <authorList>
            <person name="Zhou D."/>
            <person name="Zhang D."/>
            <person name="Ding G."/>
            <person name="Shi L."/>
            <person name="Hou Q."/>
            <person name="Ye Y."/>
            <person name="Xu Y."/>
            <person name="Zhou H."/>
            <person name="Xiong C."/>
            <person name="Li S."/>
            <person name="Yu J."/>
            <person name="Hong S."/>
            <person name="Yu X."/>
            <person name="Zou P."/>
            <person name="Chen C."/>
            <person name="Chang X."/>
            <person name="Wang W."/>
            <person name="Lv Y."/>
            <person name="Sun Y."/>
            <person name="Ma L."/>
            <person name="Shen B."/>
            <person name="Zhu C."/>
        </authorList>
    </citation>
    <scope>NUCLEOTIDE SEQUENCE [LARGE SCALE GENOMIC DNA]</scope>
</reference>
<evidence type="ECO:0000256" key="2">
    <source>
        <dbReference type="ARBA" id="ARBA00022679"/>
    </source>
</evidence>
<dbReference type="Proteomes" id="UP000030765">
    <property type="component" value="Unassembled WGS sequence"/>
</dbReference>
<evidence type="ECO:0000259" key="4">
    <source>
        <dbReference type="Pfam" id="PF13302"/>
    </source>
</evidence>
<keyword evidence="2" id="KW-0808">Transferase</keyword>
<dbReference type="InterPro" id="IPR000182">
    <property type="entry name" value="GNAT_dom"/>
</dbReference>
<keyword evidence="7" id="KW-1185">Reference proteome</keyword>
<reference evidence="6" key="2">
    <citation type="submission" date="2020-05" db="UniProtKB">
        <authorList>
            <consortium name="EnsemblMetazoa"/>
        </authorList>
    </citation>
    <scope>IDENTIFICATION</scope>
</reference>